<dbReference type="Gene3D" id="3.40.50.1110">
    <property type="entry name" value="SGNH hydrolase"/>
    <property type="match status" value="1"/>
</dbReference>
<gene>
    <name evidence="5" type="ORF">H9L22_10850</name>
</gene>
<dbReference type="PANTHER" id="PTHR37981:SF1">
    <property type="entry name" value="SGNH HYDROLASE-TYPE ESTERASE DOMAIN-CONTAINING PROTEIN"/>
    <property type="match status" value="1"/>
</dbReference>
<dbReference type="Proteomes" id="UP000516117">
    <property type="component" value="Chromosome"/>
</dbReference>
<evidence type="ECO:0000313" key="5">
    <source>
        <dbReference type="EMBL" id="QNP54799.1"/>
    </source>
</evidence>
<evidence type="ECO:0000256" key="2">
    <source>
        <dbReference type="SAM" id="MobiDB-lite"/>
    </source>
</evidence>
<dbReference type="GO" id="GO:0004806">
    <property type="term" value="F:triacylglycerol lipase activity"/>
    <property type="evidence" value="ECO:0007669"/>
    <property type="project" value="TreeGrafter"/>
</dbReference>
<dbReference type="Pfam" id="PF13519">
    <property type="entry name" value="VWA_2"/>
    <property type="match status" value="1"/>
</dbReference>
<dbReference type="InterPro" id="IPR036465">
    <property type="entry name" value="vWFA_dom_sf"/>
</dbReference>
<dbReference type="KEGG" id="tdf:H9L22_10850"/>
<keyword evidence="3" id="KW-0732">Signal</keyword>
<dbReference type="RefSeq" id="WP_187719935.1">
    <property type="nucleotide sequence ID" value="NZ_CP060789.1"/>
</dbReference>
<evidence type="ECO:0000259" key="4">
    <source>
        <dbReference type="PROSITE" id="PS50234"/>
    </source>
</evidence>
<evidence type="ECO:0000256" key="1">
    <source>
        <dbReference type="PIRSR" id="PIRSR637460-2"/>
    </source>
</evidence>
<reference evidence="5 6" key="1">
    <citation type="submission" date="2020-08" db="EMBL/GenBank/DDBJ databases">
        <title>Genome sequence of Tessaracoccus defluvii JCM 17540T.</title>
        <authorList>
            <person name="Hyun D.-W."/>
            <person name="Bae J.-W."/>
        </authorList>
    </citation>
    <scope>NUCLEOTIDE SEQUENCE [LARGE SCALE GENOMIC DNA]</scope>
    <source>
        <strain evidence="5 6">JCM 17540</strain>
    </source>
</reference>
<evidence type="ECO:0000313" key="6">
    <source>
        <dbReference type="Proteomes" id="UP000516117"/>
    </source>
</evidence>
<keyword evidence="1" id="KW-1015">Disulfide bond</keyword>
<dbReference type="AlphaFoldDB" id="A0A7H0H2N3"/>
<dbReference type="Gene3D" id="3.40.50.410">
    <property type="entry name" value="von Willebrand factor, type A domain"/>
    <property type="match status" value="1"/>
</dbReference>
<organism evidence="5 6">
    <name type="scientific">Tessaracoccus defluvii</name>
    <dbReference type="NCBI Taxonomy" id="1285901"/>
    <lineage>
        <taxon>Bacteria</taxon>
        <taxon>Bacillati</taxon>
        <taxon>Actinomycetota</taxon>
        <taxon>Actinomycetes</taxon>
        <taxon>Propionibacteriales</taxon>
        <taxon>Propionibacteriaceae</taxon>
        <taxon>Tessaracoccus</taxon>
    </lineage>
</organism>
<proteinExistence type="predicted"/>
<dbReference type="SUPFAM" id="SSF52266">
    <property type="entry name" value="SGNH hydrolase"/>
    <property type="match status" value="1"/>
</dbReference>
<dbReference type="SUPFAM" id="SSF53300">
    <property type="entry name" value="vWA-like"/>
    <property type="match status" value="1"/>
</dbReference>
<feature type="region of interest" description="Disordered" evidence="2">
    <location>
        <begin position="678"/>
        <end position="728"/>
    </location>
</feature>
<dbReference type="CDD" id="cd00198">
    <property type="entry name" value="vWFA"/>
    <property type="match status" value="1"/>
</dbReference>
<dbReference type="InterPro" id="IPR002035">
    <property type="entry name" value="VWF_A"/>
</dbReference>
<accession>A0A7H0H2N3</accession>
<sequence length="747" mass="77888">MSLTARSTRWMQGCCLAVLAAVAASIVVLPAATAADNDPFGMFTPVVVVMDTSDSMNEGVGGLISERYSRIQAARSAVLDLVGSLGADQPFGLLAYPGRGALVVDGCKTGRVEVAPGPLDPAAAAAAVRRLTPDGNTPTGPALRHAASLIRDSYGKEARGVIVLVSDGESNCGEPPVCEVADEIRDSGLDVQINTVGLNLAGAAEAEMRCVADATGGRYVDAGDGSGDELSAAIASSAQATLSLTVDAPDSVRVVNGTTGSSGGDVVVTVRAGGRVAAADVRVSLTVRSTDDTGTSTVLVPRPVRFLGNLDVGVSRSLVFAVRPDDLEWSRDASWTVTATATNAAPAIVDGTFHIDSAVSRTELGGVLAEVDSVVVLGDSYSSGEGASFYSGDTDGGEGDSLCHRSQSTYAHAIWADNTTVIACSGAVTSDFFAPQNSGDQAVRPQLLALRDLMLGDDPPEAVVMSIGGNDAGFGLIGRRCIYGNVLAELRVFSWPAGWRCDQGIEVDWSGARTSTTDALERAMAVQGDIVDVLRSVDAVVNDDEAARNRSRRTVPIVVVPYPRIVPETLPGNASPSGCVLGVGGSELAYLNQFLDALNTSVSLAAYTLRSEGRPVFVVTTVEGAFQPDHTICEGESSATGSPSAPPACRARRWTPGYSCSTRRSCCTRRRRDTQRWRAPLSRGLKRLPPKSSISSARRSGTPRSPGPLPTRSKASRSGSSAMTCHAPRRVDRSTWTLTGSCLPRKW</sequence>
<feature type="compositionally biased region" description="Polar residues" evidence="2">
    <location>
        <begin position="692"/>
        <end position="703"/>
    </location>
</feature>
<dbReference type="PROSITE" id="PS50234">
    <property type="entry name" value="VWFA"/>
    <property type="match status" value="1"/>
</dbReference>
<feature type="disulfide bond" evidence="1">
    <location>
        <begin position="403"/>
        <end position="424"/>
    </location>
</feature>
<dbReference type="PANTHER" id="PTHR37981">
    <property type="entry name" value="LIPASE 2"/>
    <property type="match status" value="1"/>
</dbReference>
<feature type="domain" description="VWFA" evidence="4">
    <location>
        <begin position="45"/>
        <end position="238"/>
    </location>
</feature>
<dbReference type="EMBL" id="CP060789">
    <property type="protein sequence ID" value="QNP54799.1"/>
    <property type="molecule type" value="Genomic_DNA"/>
</dbReference>
<evidence type="ECO:0000256" key="3">
    <source>
        <dbReference type="SAM" id="SignalP"/>
    </source>
</evidence>
<name>A0A7H0H2N3_9ACTN</name>
<dbReference type="GO" id="GO:0019433">
    <property type="term" value="P:triglyceride catabolic process"/>
    <property type="evidence" value="ECO:0007669"/>
    <property type="project" value="TreeGrafter"/>
</dbReference>
<dbReference type="SMART" id="SM00327">
    <property type="entry name" value="VWA"/>
    <property type="match status" value="1"/>
</dbReference>
<protein>
    <submittedName>
        <fullName evidence="5">VWA domain-containing protein</fullName>
    </submittedName>
</protein>
<keyword evidence="6" id="KW-1185">Reference proteome</keyword>
<dbReference type="InterPro" id="IPR036514">
    <property type="entry name" value="SGNH_hydro_sf"/>
</dbReference>
<dbReference type="InterPro" id="IPR037460">
    <property type="entry name" value="SEST-like"/>
</dbReference>
<feature type="signal peptide" evidence="3">
    <location>
        <begin position="1"/>
        <end position="34"/>
    </location>
</feature>
<feature type="chain" id="PRO_5029014004" evidence="3">
    <location>
        <begin position="35"/>
        <end position="747"/>
    </location>
</feature>